<evidence type="ECO:0000259" key="2">
    <source>
        <dbReference type="Pfam" id="PF14534"/>
    </source>
</evidence>
<evidence type="ECO:0000313" key="4">
    <source>
        <dbReference type="Proteomes" id="UP001501469"/>
    </source>
</evidence>
<organism evidence="3 4">
    <name type="scientific">Hymenobacter glaciei</name>
    <dbReference type="NCBI Taxonomy" id="877209"/>
    <lineage>
        <taxon>Bacteria</taxon>
        <taxon>Pseudomonadati</taxon>
        <taxon>Bacteroidota</taxon>
        <taxon>Cytophagia</taxon>
        <taxon>Cytophagales</taxon>
        <taxon>Hymenobacteraceae</taxon>
        <taxon>Hymenobacter</taxon>
    </lineage>
</organism>
<feature type="chain" id="PRO_5046729004" description="DUF4440 domain-containing protein" evidence="1">
    <location>
        <begin position="22"/>
        <end position="164"/>
    </location>
</feature>
<accession>A0ABP7U1Y8</accession>
<keyword evidence="1" id="KW-0732">Signal</keyword>
<dbReference type="Gene3D" id="3.10.450.50">
    <property type="match status" value="1"/>
</dbReference>
<sequence>MGILKTAVVCMTLVCATTACSTLRKSSSEVTKPYVPASRDLYDTIAHMDSVLFDAFNNRNLEKQKTIFATDLEFYHDNGGLTNYNQVIENTRRLFDQNNGLRRTLIPGSLQVYPIKDYGAIETGMHQFCHPENGRDDCGTFKFVHIWQKRVDGWKLTRVISYEH</sequence>
<gene>
    <name evidence="3" type="ORF">GCM10022409_18430</name>
</gene>
<dbReference type="InterPro" id="IPR032710">
    <property type="entry name" value="NTF2-like_dom_sf"/>
</dbReference>
<dbReference type="Proteomes" id="UP001501469">
    <property type="component" value="Unassembled WGS sequence"/>
</dbReference>
<dbReference type="PROSITE" id="PS51257">
    <property type="entry name" value="PROKAR_LIPOPROTEIN"/>
    <property type="match status" value="1"/>
</dbReference>
<dbReference type="InterPro" id="IPR027843">
    <property type="entry name" value="DUF4440"/>
</dbReference>
<proteinExistence type="predicted"/>
<evidence type="ECO:0000313" key="3">
    <source>
        <dbReference type="EMBL" id="GAA4034375.1"/>
    </source>
</evidence>
<name>A0ABP7U1Y8_9BACT</name>
<evidence type="ECO:0000256" key="1">
    <source>
        <dbReference type="SAM" id="SignalP"/>
    </source>
</evidence>
<reference evidence="4" key="1">
    <citation type="journal article" date="2019" name="Int. J. Syst. Evol. Microbiol.">
        <title>The Global Catalogue of Microorganisms (GCM) 10K type strain sequencing project: providing services to taxonomists for standard genome sequencing and annotation.</title>
        <authorList>
            <consortium name="The Broad Institute Genomics Platform"/>
            <consortium name="The Broad Institute Genome Sequencing Center for Infectious Disease"/>
            <person name="Wu L."/>
            <person name="Ma J."/>
        </authorList>
    </citation>
    <scope>NUCLEOTIDE SEQUENCE [LARGE SCALE GENOMIC DNA]</scope>
    <source>
        <strain evidence="4">JCM 17225</strain>
    </source>
</reference>
<comment type="caution">
    <text evidence="3">The sequence shown here is derived from an EMBL/GenBank/DDBJ whole genome shotgun (WGS) entry which is preliminary data.</text>
</comment>
<feature type="signal peptide" evidence="1">
    <location>
        <begin position="1"/>
        <end position="21"/>
    </location>
</feature>
<dbReference type="EMBL" id="BAABDK010000016">
    <property type="protein sequence ID" value="GAA4034375.1"/>
    <property type="molecule type" value="Genomic_DNA"/>
</dbReference>
<protein>
    <recommendedName>
        <fullName evidence="2">DUF4440 domain-containing protein</fullName>
    </recommendedName>
</protein>
<feature type="domain" description="DUF4440" evidence="2">
    <location>
        <begin position="46"/>
        <end position="156"/>
    </location>
</feature>
<dbReference type="Pfam" id="PF14534">
    <property type="entry name" value="DUF4440"/>
    <property type="match status" value="1"/>
</dbReference>
<keyword evidence="4" id="KW-1185">Reference proteome</keyword>
<dbReference type="SUPFAM" id="SSF54427">
    <property type="entry name" value="NTF2-like"/>
    <property type="match status" value="1"/>
</dbReference>